<dbReference type="InterPro" id="IPR011990">
    <property type="entry name" value="TPR-like_helical_dom_sf"/>
</dbReference>
<name>A0A5C4RQ39_9GAMM</name>
<evidence type="ECO:0000256" key="2">
    <source>
        <dbReference type="ARBA" id="ARBA00022803"/>
    </source>
</evidence>
<accession>A0A5C4RQ39</accession>
<evidence type="ECO:0000256" key="3">
    <source>
        <dbReference type="PROSITE-ProRule" id="PRU00339"/>
    </source>
</evidence>
<dbReference type="InterPro" id="IPR019734">
    <property type="entry name" value="TPR_rpt"/>
</dbReference>
<evidence type="ECO:0000256" key="4">
    <source>
        <dbReference type="SAM" id="MobiDB-lite"/>
    </source>
</evidence>
<dbReference type="PROSITE" id="PS50005">
    <property type="entry name" value="TPR"/>
    <property type="match status" value="3"/>
</dbReference>
<dbReference type="SMART" id="SM00028">
    <property type="entry name" value="TPR"/>
    <property type="match status" value="8"/>
</dbReference>
<dbReference type="Gene3D" id="1.25.40.10">
    <property type="entry name" value="Tetratricopeptide repeat domain"/>
    <property type="match status" value="3"/>
</dbReference>
<gene>
    <name evidence="5" type="ORF">E1B00_13315</name>
</gene>
<proteinExistence type="predicted"/>
<reference evidence="5 6" key="1">
    <citation type="submission" date="2019-03" db="EMBL/GenBank/DDBJ databases">
        <title>Arenimonas daejeonensis sp. nov., isolated from compost.</title>
        <authorList>
            <person name="Jeon C.O."/>
        </authorList>
    </citation>
    <scope>NUCLEOTIDE SEQUENCE [LARGE SCALE GENOMIC DNA]</scope>
    <source>
        <strain evidence="5 6">R29</strain>
    </source>
</reference>
<comment type="caution">
    <text evidence="5">The sequence shown here is derived from an EMBL/GenBank/DDBJ whole genome shotgun (WGS) entry which is preliminary data.</text>
</comment>
<dbReference type="Proteomes" id="UP000305760">
    <property type="component" value="Unassembled WGS sequence"/>
</dbReference>
<dbReference type="AlphaFoldDB" id="A0A5C4RQ39"/>
<feature type="repeat" description="TPR" evidence="3">
    <location>
        <begin position="199"/>
        <end position="232"/>
    </location>
</feature>
<dbReference type="SUPFAM" id="SSF48452">
    <property type="entry name" value="TPR-like"/>
    <property type="match status" value="2"/>
</dbReference>
<sequence>MPSAGSPRAWRPRPRPPGLQCRFPLQPEDLPMLAQITEALRRGDTAAALAAARSAVAAEPENAHAQHLLGLSAQRAGDVGTARAAFERAVELAPDRAPYQFSLASLALSEGDVAAATQGLKQTLATDPNQLPAYLTLVHLALAKGDRDEAARNLRLAQRVDAEHPQVLVAEGYVAQAGGDAERALKCFTAAVQANPQLAGAQHALGMAYVGRGLWPFAEQALNNALALEPNNPGGLRALAEACRRQDKPAEAVAALDRLLALRPDDVFARAMRADQRQALGQEDEALADLLALLDAHPAQTRVVESALPLLVQRHRGEEALARIETALALAPGNDRLWIARLWLSGLLQEDPLVLLQRWHGTVPGSLACLEFLAEYHEAAGDTAQAVAYADQALARDPNRFASRLVKLRADFRADPAAALAQAQALAPIARSGQEQRTAYAWQGLALDQLGRHDEAAACWREMARRVASAHPLPQPQPADAAPEGETGGGTLLWSPTGVRLDNLLPALQRQLGPRLLLDRIGQMVRGDGFGLARRAPGHPASGNAGSWRAGIQARGLDPATAVDWLPQIDGYTLAALRGAHLLAVVADPRDAFLSWMVQGSTQDYIFAAEPERAAEWLALGLEALAAHREANPGQVSLVRIDGDAGVAAAALEQALGLGEPLAAVSHGALGFAPGHWRQYRQAFAGEFARLSPVAVRLGYPAD</sequence>
<feature type="repeat" description="TPR" evidence="3">
    <location>
        <begin position="63"/>
        <end position="96"/>
    </location>
</feature>
<keyword evidence="2 3" id="KW-0802">TPR repeat</keyword>
<feature type="region of interest" description="Disordered" evidence="4">
    <location>
        <begin position="470"/>
        <end position="493"/>
    </location>
</feature>
<keyword evidence="6" id="KW-1185">Reference proteome</keyword>
<evidence type="ECO:0000256" key="1">
    <source>
        <dbReference type="ARBA" id="ARBA00022737"/>
    </source>
</evidence>
<dbReference type="Pfam" id="PF14559">
    <property type="entry name" value="TPR_19"/>
    <property type="match status" value="1"/>
</dbReference>
<dbReference type="PANTHER" id="PTHR44858:SF1">
    <property type="entry name" value="UDP-N-ACETYLGLUCOSAMINE--PEPTIDE N-ACETYLGLUCOSAMINYLTRANSFERASE SPINDLY-RELATED"/>
    <property type="match status" value="1"/>
</dbReference>
<organism evidence="5 6">
    <name type="scientific">Arenimonas terrae</name>
    <dbReference type="NCBI Taxonomy" id="2546226"/>
    <lineage>
        <taxon>Bacteria</taxon>
        <taxon>Pseudomonadati</taxon>
        <taxon>Pseudomonadota</taxon>
        <taxon>Gammaproteobacteria</taxon>
        <taxon>Lysobacterales</taxon>
        <taxon>Lysobacteraceae</taxon>
        <taxon>Arenimonas</taxon>
    </lineage>
</organism>
<dbReference type="OrthoDB" id="5965059at2"/>
<dbReference type="Pfam" id="PF13432">
    <property type="entry name" value="TPR_16"/>
    <property type="match status" value="2"/>
</dbReference>
<dbReference type="PANTHER" id="PTHR44858">
    <property type="entry name" value="TETRATRICOPEPTIDE REPEAT PROTEIN 6"/>
    <property type="match status" value="1"/>
</dbReference>
<evidence type="ECO:0000313" key="6">
    <source>
        <dbReference type="Proteomes" id="UP000305760"/>
    </source>
</evidence>
<dbReference type="EMBL" id="SMDR01000003">
    <property type="protein sequence ID" value="TNJ33272.1"/>
    <property type="molecule type" value="Genomic_DNA"/>
</dbReference>
<feature type="repeat" description="TPR" evidence="3">
    <location>
        <begin position="165"/>
        <end position="198"/>
    </location>
</feature>
<protein>
    <submittedName>
        <fullName evidence="5">Tetratricopeptide repeat protein</fullName>
    </submittedName>
</protein>
<evidence type="ECO:0000313" key="5">
    <source>
        <dbReference type="EMBL" id="TNJ33272.1"/>
    </source>
</evidence>
<keyword evidence="1" id="KW-0677">Repeat</keyword>
<dbReference type="InterPro" id="IPR050498">
    <property type="entry name" value="Ycf3"/>
</dbReference>